<dbReference type="InterPro" id="IPR028889">
    <property type="entry name" value="USP"/>
</dbReference>
<evidence type="ECO:0000259" key="3">
    <source>
        <dbReference type="PROSITE" id="PS50235"/>
    </source>
</evidence>
<evidence type="ECO:0000313" key="4">
    <source>
        <dbReference type="Proteomes" id="UP000095283"/>
    </source>
</evidence>
<dbReference type="FunFam" id="3.90.70.10:FF:000178">
    <property type="entry name" value="Ubiquitin carboxyl-terminal hydrolase cyk-3"/>
    <property type="match status" value="1"/>
</dbReference>
<dbReference type="SUPFAM" id="SSF54001">
    <property type="entry name" value="Cysteine proteinases"/>
    <property type="match status" value="1"/>
</dbReference>
<dbReference type="InterPro" id="IPR050185">
    <property type="entry name" value="Ub_carboxyl-term_hydrolase"/>
</dbReference>
<dbReference type="GO" id="GO:0004843">
    <property type="term" value="F:cysteine-type deubiquitinase activity"/>
    <property type="evidence" value="ECO:0007669"/>
    <property type="project" value="UniProtKB-EC"/>
</dbReference>
<dbReference type="WBParaSite" id="Hba_02262">
    <property type="protein sequence ID" value="Hba_02262"/>
    <property type="gene ID" value="Hba_02262"/>
</dbReference>
<dbReference type="AlphaFoldDB" id="A0A1I7WC52"/>
<proteinExistence type="predicted"/>
<feature type="domain" description="USP" evidence="3">
    <location>
        <begin position="1"/>
        <end position="267"/>
    </location>
</feature>
<dbReference type="Pfam" id="PF00443">
    <property type="entry name" value="UCH"/>
    <property type="match status" value="1"/>
</dbReference>
<name>A0A1I7WC52_HETBA</name>
<evidence type="ECO:0000256" key="2">
    <source>
        <dbReference type="ARBA" id="ARBA00012759"/>
    </source>
</evidence>
<evidence type="ECO:0000313" key="5">
    <source>
        <dbReference type="WBParaSite" id="Hba_02262"/>
    </source>
</evidence>
<dbReference type="InterPro" id="IPR001394">
    <property type="entry name" value="Peptidase_C19_UCH"/>
</dbReference>
<reference evidence="5" key="1">
    <citation type="submission" date="2016-11" db="UniProtKB">
        <authorList>
            <consortium name="WormBaseParasite"/>
        </authorList>
    </citation>
    <scope>IDENTIFICATION</scope>
</reference>
<sequence length="267" mass="30890">MRRFMDCSTSAFSNRALDPCEDISSGYPFTLCVVDDSWEWCGQCSALRFCRGCAVRPDESKAHIPDNCAIAVDWLPIALYLKYNHSQELVCNFILQLMTNYVLSSFLFFCFKACEDDVSVADTWSRHFAPSSLEHCLEKFSCPETLDALIHCEKCNEKTKRDKVMTIWRLPRYLIIHLKRFEFLRGEGRMGKCKRIVNFPLRQFNPAPFVDRPNGSKYECIAIANHYGQLSSGHFVAYARGSDEKWLLLNDCSVRVRHSFQIMFVLL</sequence>
<dbReference type="InterPro" id="IPR038765">
    <property type="entry name" value="Papain-like_cys_pep_sf"/>
</dbReference>
<comment type="catalytic activity">
    <reaction evidence="1">
        <text>Thiol-dependent hydrolysis of ester, thioester, amide, peptide and isopeptide bonds formed by the C-terminal Gly of ubiquitin (a 76-residue protein attached to proteins as an intracellular targeting signal).</text>
        <dbReference type="EC" id="3.4.19.12"/>
    </reaction>
</comment>
<dbReference type="PROSITE" id="PS50235">
    <property type="entry name" value="USP_3"/>
    <property type="match status" value="1"/>
</dbReference>
<dbReference type="GO" id="GO:0016579">
    <property type="term" value="P:protein deubiquitination"/>
    <property type="evidence" value="ECO:0007669"/>
    <property type="project" value="InterPro"/>
</dbReference>
<dbReference type="PANTHER" id="PTHR21646:SF23">
    <property type="entry name" value="UBIQUITIN CARBOXYL-TERMINAL HYDROLASE USP2"/>
    <property type="match status" value="1"/>
</dbReference>
<protein>
    <recommendedName>
        <fullName evidence="2">ubiquitinyl hydrolase 1</fullName>
        <ecNumber evidence="2">3.4.19.12</ecNumber>
    </recommendedName>
</protein>
<dbReference type="PANTHER" id="PTHR21646">
    <property type="entry name" value="UBIQUITIN CARBOXYL-TERMINAL HYDROLASE"/>
    <property type="match status" value="1"/>
</dbReference>
<dbReference type="Gene3D" id="3.90.70.10">
    <property type="entry name" value="Cysteine proteinases"/>
    <property type="match status" value="1"/>
</dbReference>
<organism evidence="4 5">
    <name type="scientific">Heterorhabditis bacteriophora</name>
    <name type="common">Entomopathogenic nematode worm</name>
    <dbReference type="NCBI Taxonomy" id="37862"/>
    <lineage>
        <taxon>Eukaryota</taxon>
        <taxon>Metazoa</taxon>
        <taxon>Ecdysozoa</taxon>
        <taxon>Nematoda</taxon>
        <taxon>Chromadorea</taxon>
        <taxon>Rhabditida</taxon>
        <taxon>Rhabditina</taxon>
        <taxon>Rhabditomorpha</taxon>
        <taxon>Strongyloidea</taxon>
        <taxon>Heterorhabditidae</taxon>
        <taxon>Heterorhabditis</taxon>
    </lineage>
</organism>
<accession>A0A1I7WC52</accession>
<dbReference type="Proteomes" id="UP000095283">
    <property type="component" value="Unplaced"/>
</dbReference>
<evidence type="ECO:0000256" key="1">
    <source>
        <dbReference type="ARBA" id="ARBA00000707"/>
    </source>
</evidence>
<keyword evidence="4" id="KW-1185">Reference proteome</keyword>
<dbReference type="EC" id="3.4.19.12" evidence="2"/>